<dbReference type="InterPro" id="IPR002068">
    <property type="entry name" value="A-crystallin/Hsp20_dom"/>
</dbReference>
<dbReference type="Pfam" id="PF00011">
    <property type="entry name" value="HSP20"/>
    <property type="match status" value="1"/>
</dbReference>
<dbReference type="SUPFAM" id="SSF49764">
    <property type="entry name" value="HSP20-like chaperones"/>
    <property type="match status" value="1"/>
</dbReference>
<dbReference type="Gene3D" id="2.60.40.790">
    <property type="match status" value="1"/>
</dbReference>
<sequence length="152" mass="16571">MRSDSSGTSDLERMIGKAAVEAARMSSQASQAAKKILGDVTGEISETKSLDRAPLDLIDADVELIALVALPGASKDMIDLRVTEDSLYVDAKASPREGRYLRQELNSISLKREIKLPAEVKPEQVRAMFKDGILEVHLPKLVVVNAQKVQVD</sequence>
<accession>A0A0W8F534</accession>
<reference evidence="2" key="1">
    <citation type="journal article" date="2015" name="Proc. Natl. Acad. Sci. U.S.A.">
        <title>Networks of energetic and metabolic interactions define dynamics in microbial communities.</title>
        <authorList>
            <person name="Embree M."/>
            <person name="Liu J.K."/>
            <person name="Al-Bassam M.M."/>
            <person name="Zengler K."/>
        </authorList>
    </citation>
    <scope>NUCLEOTIDE SEQUENCE</scope>
</reference>
<dbReference type="EMBL" id="LNQE01001520">
    <property type="protein sequence ID" value="KUG15941.1"/>
    <property type="molecule type" value="Genomic_DNA"/>
</dbReference>
<dbReference type="CDD" id="cd06464">
    <property type="entry name" value="ACD_sHsps-like"/>
    <property type="match status" value="1"/>
</dbReference>
<evidence type="ECO:0000313" key="2">
    <source>
        <dbReference type="EMBL" id="KUG15941.1"/>
    </source>
</evidence>
<comment type="caution">
    <text evidence="2">The sequence shown here is derived from an EMBL/GenBank/DDBJ whole genome shotgun (WGS) entry which is preliminary data.</text>
</comment>
<dbReference type="PROSITE" id="PS01031">
    <property type="entry name" value="SHSP"/>
    <property type="match status" value="1"/>
</dbReference>
<keyword evidence="2" id="KW-0346">Stress response</keyword>
<dbReference type="InterPro" id="IPR008978">
    <property type="entry name" value="HSP20-like_chaperone"/>
</dbReference>
<name>A0A0W8F534_9ZZZZ</name>
<proteinExistence type="predicted"/>
<evidence type="ECO:0000259" key="1">
    <source>
        <dbReference type="PROSITE" id="PS01031"/>
    </source>
</evidence>
<organism evidence="2">
    <name type="scientific">hydrocarbon metagenome</name>
    <dbReference type="NCBI Taxonomy" id="938273"/>
    <lineage>
        <taxon>unclassified sequences</taxon>
        <taxon>metagenomes</taxon>
        <taxon>ecological metagenomes</taxon>
    </lineage>
</organism>
<feature type="domain" description="SHSP" evidence="1">
    <location>
        <begin position="46"/>
        <end position="152"/>
    </location>
</feature>
<protein>
    <submittedName>
        <fullName evidence="2">Heat shock protein, hsp20 family</fullName>
    </submittedName>
</protein>
<dbReference type="AlphaFoldDB" id="A0A0W8F534"/>
<gene>
    <name evidence="2" type="ORF">ASZ90_014449</name>
</gene>